<evidence type="ECO:0000256" key="4">
    <source>
        <dbReference type="ARBA" id="ARBA00022618"/>
    </source>
</evidence>
<accession>A0A292PS39</accession>
<dbReference type="Gene3D" id="1.20.5.170">
    <property type="match status" value="1"/>
</dbReference>
<feature type="region of interest" description="Disordered" evidence="9">
    <location>
        <begin position="143"/>
        <end position="169"/>
    </location>
</feature>
<dbReference type="GO" id="GO:0072686">
    <property type="term" value="C:mitotic spindle"/>
    <property type="evidence" value="ECO:0007669"/>
    <property type="project" value="TreeGrafter"/>
</dbReference>
<evidence type="ECO:0000313" key="10">
    <source>
        <dbReference type="EMBL" id="CUS09591.1"/>
    </source>
</evidence>
<dbReference type="Gene3D" id="3.30.457.60">
    <property type="match status" value="1"/>
</dbReference>
<proteinExistence type="inferred from homology"/>
<evidence type="ECO:0000256" key="8">
    <source>
        <dbReference type="SAM" id="Coils"/>
    </source>
</evidence>
<dbReference type="GO" id="GO:0007094">
    <property type="term" value="P:mitotic spindle assembly checkpoint signaling"/>
    <property type="evidence" value="ECO:0007669"/>
    <property type="project" value="InterPro"/>
</dbReference>
<evidence type="ECO:0000256" key="9">
    <source>
        <dbReference type="SAM" id="MobiDB-lite"/>
    </source>
</evidence>
<keyword evidence="4" id="KW-0132">Cell division</keyword>
<comment type="subcellular location">
    <subcellularLocation>
        <location evidence="1">Nucleus</location>
    </subcellularLocation>
</comment>
<dbReference type="Gene3D" id="6.10.250.90">
    <property type="match status" value="1"/>
</dbReference>
<keyword evidence="5" id="KW-0498">Mitosis</keyword>
<feature type="coiled-coil region" evidence="8">
    <location>
        <begin position="413"/>
        <end position="512"/>
    </location>
</feature>
<protein>
    <recommendedName>
        <fullName evidence="3">Spindle assembly checkpoint component MAD1</fullName>
    </recommendedName>
</protein>
<name>A0A292PS39_9PEZI</name>
<dbReference type="InterPro" id="IPR008672">
    <property type="entry name" value="Mad1"/>
</dbReference>
<dbReference type="AlphaFoldDB" id="A0A292PS39"/>
<dbReference type="PANTHER" id="PTHR23168:SF0">
    <property type="entry name" value="MITOTIC SPINDLE ASSEMBLY CHECKPOINT PROTEIN MAD1"/>
    <property type="match status" value="1"/>
</dbReference>
<dbReference type="EMBL" id="LN891076">
    <property type="protein sequence ID" value="CUS09591.1"/>
    <property type="molecule type" value="Genomic_DNA"/>
</dbReference>
<dbReference type="Proteomes" id="UP001412239">
    <property type="component" value="Unassembled WGS sequence"/>
</dbReference>
<evidence type="ECO:0000313" key="11">
    <source>
        <dbReference type="Proteomes" id="UP001412239"/>
    </source>
</evidence>
<evidence type="ECO:0000256" key="2">
    <source>
        <dbReference type="ARBA" id="ARBA00008029"/>
    </source>
</evidence>
<keyword evidence="8" id="KW-0175">Coiled coil</keyword>
<evidence type="ECO:0000256" key="1">
    <source>
        <dbReference type="ARBA" id="ARBA00004123"/>
    </source>
</evidence>
<organism evidence="10 11">
    <name type="scientific">Tuber aestivum</name>
    <name type="common">summer truffle</name>
    <dbReference type="NCBI Taxonomy" id="59557"/>
    <lineage>
        <taxon>Eukaryota</taxon>
        <taxon>Fungi</taxon>
        <taxon>Dikarya</taxon>
        <taxon>Ascomycota</taxon>
        <taxon>Pezizomycotina</taxon>
        <taxon>Pezizomycetes</taxon>
        <taxon>Pezizales</taxon>
        <taxon>Tuberaceae</taxon>
        <taxon>Tuber</taxon>
    </lineage>
</organism>
<keyword evidence="6" id="KW-0539">Nucleus</keyword>
<feature type="coiled-coil region" evidence="8">
    <location>
        <begin position="170"/>
        <end position="285"/>
    </location>
</feature>
<feature type="compositionally biased region" description="Low complexity" evidence="9">
    <location>
        <begin position="56"/>
        <end position="73"/>
    </location>
</feature>
<feature type="coiled-coil region" evidence="8">
    <location>
        <begin position="605"/>
        <end position="662"/>
    </location>
</feature>
<dbReference type="Pfam" id="PF05557">
    <property type="entry name" value="MAD"/>
    <property type="match status" value="1"/>
</dbReference>
<dbReference type="PANTHER" id="PTHR23168">
    <property type="entry name" value="MITOTIC SPINDLE ASSEMBLY CHECKPOINT PROTEIN MAD1 MITOTIC ARREST DEFICIENT-LIKE PROTEIN 1"/>
    <property type="match status" value="1"/>
</dbReference>
<reference evidence="10" key="1">
    <citation type="submission" date="2015-10" db="EMBL/GenBank/DDBJ databases">
        <authorList>
            <person name="Regsiter A."/>
            <person name="william w."/>
        </authorList>
    </citation>
    <scope>NUCLEOTIDE SEQUENCE</scope>
    <source>
        <strain evidence="10">Montdore</strain>
    </source>
</reference>
<dbReference type="GO" id="GO:0000776">
    <property type="term" value="C:kinetochore"/>
    <property type="evidence" value="ECO:0007669"/>
    <property type="project" value="TreeGrafter"/>
</dbReference>
<dbReference type="GO" id="GO:0051301">
    <property type="term" value="P:cell division"/>
    <property type="evidence" value="ECO:0007669"/>
    <property type="project" value="UniProtKB-KW"/>
</dbReference>
<evidence type="ECO:0000256" key="5">
    <source>
        <dbReference type="ARBA" id="ARBA00022776"/>
    </source>
</evidence>
<feature type="compositionally biased region" description="Low complexity" evidence="9">
    <location>
        <begin position="151"/>
        <end position="162"/>
    </location>
</feature>
<dbReference type="GO" id="GO:0051315">
    <property type="term" value="P:attachment of mitotic spindle microtubules to kinetochore"/>
    <property type="evidence" value="ECO:0007669"/>
    <property type="project" value="TreeGrafter"/>
</dbReference>
<feature type="coiled-coil region" evidence="8">
    <location>
        <begin position="316"/>
        <end position="367"/>
    </location>
</feature>
<keyword evidence="11" id="KW-1185">Reference proteome</keyword>
<comment type="similarity">
    <text evidence="2">Belongs to the MAD1 family.</text>
</comment>
<feature type="region of interest" description="Disordered" evidence="9">
    <location>
        <begin position="56"/>
        <end position="78"/>
    </location>
</feature>
<evidence type="ECO:0000256" key="3">
    <source>
        <dbReference type="ARBA" id="ARBA00022019"/>
    </source>
</evidence>
<evidence type="ECO:0000256" key="6">
    <source>
        <dbReference type="ARBA" id="ARBA00023242"/>
    </source>
</evidence>
<keyword evidence="7" id="KW-0131">Cell cycle</keyword>
<gene>
    <name evidence="10" type="ORF">GSTUAT00006306001</name>
</gene>
<feature type="region of interest" description="Disordered" evidence="9">
    <location>
        <begin position="1"/>
        <end position="34"/>
    </location>
</feature>
<evidence type="ECO:0000256" key="7">
    <source>
        <dbReference type="ARBA" id="ARBA00023306"/>
    </source>
</evidence>
<sequence length="761" mass="87457">MDSSPFNQNPHRRCSNVPGNPLYGSPQSRGAAPNRTLFANQRVASASSVQPSYDFLAQAPSPAAPPQQRLLPAGMKAGNPHLTHAPDLGIRLPRYPDHSTESLRSELNTARYELSTLQDERELERIHHEKELRALEAKCEEQAKRADTPLSSSRANSKSQSAESDKTYLFNRQKELSEKLEKVKDQATNQKQDLDRQIRRLKLENTDLKEQVGDKDGDIQAQDRQHRRQVEELKTRNESLEKINSELKEDLETKCRGLHETETKLATGETKISNLETELLRAKAQTGDLETLKILKKELSEQVAHIKTLEVTNRKLSLEAKQLRDYNKSIEILEEEKQALEVRVRLLDEVRHELAETQLRVSILQDEKNSWGSFFESEGLEFDSPECLARALIQERLEKASLLEQAGRTNPELAQKDTLIEELEGNIRRLREELEKMGETTSRDARARTRLERQRALALKEAQFLREQLQSFSTEETTYMQGNYDEQKTKRIEELEQMLEKYKQENDVLVAELAKREGGDAGELMGRKRHREEDGVENERNGELVRKNRHLQDEIIQLNNTILLSKKEIESLHIRLESLEKTSTRILQLKDNPTSREEAIKIATLDSLRKENAALLAQVEERADQVGKVVPIHTLNNLHGEIEAMEKVIGEKEKRMTRLKEIWTAKSLEFREAVYSLLGYKLDFLPNGRVRVTHMFAGNEDQSIEFDGEKGTMKVAGGPDSMFHREIKNQCSFWMARQSIPCLLASILIEQYEKTTRAQRM</sequence>
<dbReference type="GO" id="GO:0005635">
    <property type="term" value="C:nuclear envelope"/>
    <property type="evidence" value="ECO:0007669"/>
    <property type="project" value="TreeGrafter"/>
</dbReference>